<feature type="region of interest" description="Disordered" evidence="10">
    <location>
        <begin position="1"/>
        <end position="66"/>
    </location>
</feature>
<dbReference type="SUPFAM" id="SSF56112">
    <property type="entry name" value="Protein kinase-like (PK-like)"/>
    <property type="match status" value="1"/>
</dbReference>
<feature type="compositionally biased region" description="Low complexity" evidence="10">
    <location>
        <begin position="114"/>
        <end position="132"/>
    </location>
</feature>
<dbReference type="PANTHER" id="PTHR24343">
    <property type="entry name" value="SERINE/THREONINE KINASE"/>
    <property type="match status" value="1"/>
</dbReference>
<sequence>MLHLVNQRYDFVTPDRSMPSSPTLSPAVVTHTTATSHSSHRHSSSSTASTDTDTSPNPNPNLSSSSVDLSELARLLQSAASTTAPKPKTPATLSSKSTRPRSQLFQSSKPPSPSSSSISLSSNTSTKSSPPSATANKPNKPSIHTPPPTSSSSSSFFTPTPTSVSVSRPSLIHRPASCTPSQFIFKKPEYNNQYHQTHFHRQPSQDRKDNSFIVWSDLRRFFAPEEEDKPQQSQSHHRSDTFANQFRQDIGGRYGTWGRYIGKGAGGSVRLIRRSVDQKTFAVKQFRKRLSQESEKDYIKKVTAEFCIGSTLHHPNVIETLDIIQEGPNFFEIMEYAPNDLFSVVMSGMMSREEIACCWRQLLDGVGYLHSVGIAHRDLKLDNLVLDHVGILKIIDFGCSSVFKYPFEDHITMSKGIFGSDPYIAPEQYTQPHYDPRQSDIWSCGIVFVCMTIRRFPWRYPRMSDPSFKAFATNQNQQQFRLLKLLPRDSRALLAAVLNLDPAKRPTIEAMRDDRWTQQIDVCTPIEPGSRHVHHVLVAPPTSSTATYHDHLVVVTQEPPGVIAEKEKRKRLASSRPASPSPRPTSAPLPPQIQAQIQAQLQLQEANQTTAQVQSQQIAQQKVEAEAEAAKSKSKSKSKSKLNVDVEAVAVEVEMAATATATATVAQTQTQTQTHTHTHAHIHTQSKTQQQLASPSPSLSSLLSSLSPPPPPETSSPASKSA</sequence>
<reference evidence="12 13" key="1">
    <citation type="submission" date="2024-04" db="EMBL/GenBank/DDBJ databases">
        <title>Symmetric and asymmetric DNA N6-adenine methylation regulates different biological responses in Mucorales.</title>
        <authorList>
            <consortium name="Lawrence Berkeley National Laboratory"/>
            <person name="Lax C."/>
            <person name="Mondo S.J."/>
            <person name="Osorio-Concepcion M."/>
            <person name="Muszewska A."/>
            <person name="Corrochano-Luque M."/>
            <person name="Gutierrez G."/>
            <person name="Riley R."/>
            <person name="Lipzen A."/>
            <person name="Guo J."/>
            <person name="Hundley H."/>
            <person name="Amirebrahimi M."/>
            <person name="Ng V."/>
            <person name="Lorenzo-Gutierrez D."/>
            <person name="Binder U."/>
            <person name="Yang J."/>
            <person name="Song Y."/>
            <person name="Canovas D."/>
            <person name="Navarro E."/>
            <person name="Freitag M."/>
            <person name="Gabaldon T."/>
            <person name="Grigoriev I.V."/>
            <person name="Corrochano L.M."/>
            <person name="Nicolas F.E."/>
            <person name="Garre V."/>
        </authorList>
    </citation>
    <scope>NUCLEOTIDE SEQUENCE [LARGE SCALE GENOMIC DNA]</scope>
    <source>
        <strain evidence="12 13">L51</strain>
    </source>
</reference>
<feature type="compositionally biased region" description="Pro residues" evidence="10">
    <location>
        <begin position="579"/>
        <end position="590"/>
    </location>
</feature>
<organism evidence="12 13">
    <name type="scientific">Phycomyces blakesleeanus</name>
    <dbReference type="NCBI Taxonomy" id="4837"/>
    <lineage>
        <taxon>Eukaryota</taxon>
        <taxon>Fungi</taxon>
        <taxon>Fungi incertae sedis</taxon>
        <taxon>Mucoromycota</taxon>
        <taxon>Mucoromycotina</taxon>
        <taxon>Mucoromycetes</taxon>
        <taxon>Mucorales</taxon>
        <taxon>Phycomycetaceae</taxon>
        <taxon>Phycomyces</taxon>
    </lineage>
</organism>
<dbReference type="PROSITE" id="PS00107">
    <property type="entry name" value="PROTEIN_KINASE_ATP"/>
    <property type="match status" value="1"/>
</dbReference>
<comment type="caution">
    <text evidence="12">The sequence shown here is derived from an EMBL/GenBank/DDBJ whole genome shotgun (WGS) entry which is preliminary data.</text>
</comment>
<evidence type="ECO:0000256" key="7">
    <source>
        <dbReference type="ARBA" id="ARBA00047899"/>
    </source>
</evidence>
<feature type="domain" description="Protein kinase" evidence="11">
    <location>
        <begin position="255"/>
        <end position="517"/>
    </location>
</feature>
<feature type="binding site" evidence="9">
    <location>
        <position position="284"/>
    </location>
    <ligand>
        <name>ATP</name>
        <dbReference type="ChEBI" id="CHEBI:30616"/>
    </ligand>
</feature>
<keyword evidence="6 9" id="KW-0067">ATP-binding</keyword>
<feature type="compositionally biased region" description="Low complexity" evidence="10">
    <location>
        <begin position="692"/>
        <end position="706"/>
    </location>
</feature>
<gene>
    <name evidence="12" type="ORF">J3Q64DRAFT_1637483</name>
</gene>
<accession>A0ABR3B407</accession>
<dbReference type="InterPro" id="IPR000719">
    <property type="entry name" value="Prot_kinase_dom"/>
</dbReference>
<feature type="region of interest" description="Disordered" evidence="10">
    <location>
        <begin position="668"/>
        <end position="722"/>
    </location>
</feature>
<evidence type="ECO:0000313" key="12">
    <source>
        <dbReference type="EMBL" id="KAL0089004.1"/>
    </source>
</evidence>
<dbReference type="PANTHER" id="PTHR24343:SF137">
    <property type="entry name" value="SERINE_THREONINE-PROTEIN KINASE HRK1"/>
    <property type="match status" value="1"/>
</dbReference>
<evidence type="ECO:0000256" key="2">
    <source>
        <dbReference type="ARBA" id="ARBA00022527"/>
    </source>
</evidence>
<keyword evidence="4 9" id="KW-0547">Nucleotide-binding</keyword>
<evidence type="ECO:0000313" key="13">
    <source>
        <dbReference type="Proteomes" id="UP001448207"/>
    </source>
</evidence>
<evidence type="ECO:0000256" key="1">
    <source>
        <dbReference type="ARBA" id="ARBA00012513"/>
    </source>
</evidence>
<dbReference type="InterPro" id="IPR011009">
    <property type="entry name" value="Kinase-like_dom_sf"/>
</dbReference>
<feature type="compositionally biased region" description="Low complexity" evidence="10">
    <location>
        <begin position="44"/>
        <end position="66"/>
    </location>
</feature>
<dbReference type="SMART" id="SM00220">
    <property type="entry name" value="S_TKc"/>
    <property type="match status" value="1"/>
</dbReference>
<dbReference type="InterPro" id="IPR017441">
    <property type="entry name" value="Protein_kinase_ATP_BS"/>
</dbReference>
<dbReference type="PROSITE" id="PS50011">
    <property type="entry name" value="PROTEIN_KINASE_DOM"/>
    <property type="match status" value="1"/>
</dbReference>
<comment type="catalytic activity">
    <reaction evidence="7">
        <text>L-threonyl-[protein] + ATP = O-phospho-L-threonyl-[protein] + ADP + H(+)</text>
        <dbReference type="Rhea" id="RHEA:46608"/>
        <dbReference type="Rhea" id="RHEA-COMP:11060"/>
        <dbReference type="Rhea" id="RHEA-COMP:11605"/>
        <dbReference type="ChEBI" id="CHEBI:15378"/>
        <dbReference type="ChEBI" id="CHEBI:30013"/>
        <dbReference type="ChEBI" id="CHEBI:30616"/>
        <dbReference type="ChEBI" id="CHEBI:61977"/>
        <dbReference type="ChEBI" id="CHEBI:456216"/>
        <dbReference type="EC" id="2.7.11.1"/>
    </reaction>
</comment>
<dbReference type="EC" id="2.7.11.1" evidence="1"/>
<evidence type="ECO:0000256" key="9">
    <source>
        <dbReference type="PROSITE-ProRule" id="PRU10141"/>
    </source>
</evidence>
<name>A0ABR3B407_PHYBL</name>
<feature type="region of interest" description="Disordered" evidence="10">
    <location>
        <begin position="79"/>
        <end position="168"/>
    </location>
</feature>
<evidence type="ECO:0000256" key="10">
    <source>
        <dbReference type="SAM" id="MobiDB-lite"/>
    </source>
</evidence>
<feature type="compositionally biased region" description="Low complexity" evidence="10">
    <location>
        <begin position="150"/>
        <end position="168"/>
    </location>
</feature>
<evidence type="ECO:0000256" key="6">
    <source>
        <dbReference type="ARBA" id="ARBA00022840"/>
    </source>
</evidence>
<dbReference type="Gene3D" id="1.10.510.10">
    <property type="entry name" value="Transferase(Phosphotransferase) domain 1"/>
    <property type="match status" value="1"/>
</dbReference>
<keyword evidence="13" id="KW-1185">Reference proteome</keyword>
<comment type="catalytic activity">
    <reaction evidence="8">
        <text>L-seryl-[protein] + ATP = O-phospho-L-seryl-[protein] + ADP + H(+)</text>
        <dbReference type="Rhea" id="RHEA:17989"/>
        <dbReference type="Rhea" id="RHEA-COMP:9863"/>
        <dbReference type="Rhea" id="RHEA-COMP:11604"/>
        <dbReference type="ChEBI" id="CHEBI:15378"/>
        <dbReference type="ChEBI" id="CHEBI:29999"/>
        <dbReference type="ChEBI" id="CHEBI:30616"/>
        <dbReference type="ChEBI" id="CHEBI:83421"/>
        <dbReference type="ChEBI" id="CHEBI:456216"/>
        <dbReference type="EC" id="2.7.11.1"/>
    </reaction>
</comment>
<dbReference type="InterPro" id="IPR008271">
    <property type="entry name" value="Ser/Thr_kinase_AS"/>
</dbReference>
<dbReference type="Proteomes" id="UP001448207">
    <property type="component" value="Unassembled WGS sequence"/>
</dbReference>
<protein>
    <recommendedName>
        <fullName evidence="1">non-specific serine/threonine protein kinase</fullName>
        <ecNumber evidence="1">2.7.11.1</ecNumber>
    </recommendedName>
</protein>
<evidence type="ECO:0000256" key="4">
    <source>
        <dbReference type="ARBA" id="ARBA00022741"/>
    </source>
</evidence>
<dbReference type="CDD" id="cd13994">
    <property type="entry name" value="STKc_HAL4_like"/>
    <property type="match status" value="1"/>
</dbReference>
<feature type="compositionally biased region" description="Low complexity" evidence="10">
    <location>
        <begin position="79"/>
        <end position="92"/>
    </location>
</feature>
<evidence type="ECO:0000256" key="5">
    <source>
        <dbReference type="ARBA" id="ARBA00022777"/>
    </source>
</evidence>
<keyword evidence="5" id="KW-0418">Kinase</keyword>
<proteinExistence type="predicted"/>
<feature type="compositionally biased region" description="Polar residues" evidence="10">
    <location>
        <begin position="93"/>
        <end position="106"/>
    </location>
</feature>
<keyword evidence="3" id="KW-0808">Transferase</keyword>
<dbReference type="PROSITE" id="PS00108">
    <property type="entry name" value="PROTEIN_KINASE_ST"/>
    <property type="match status" value="1"/>
</dbReference>
<dbReference type="EMBL" id="JBCLYO010000005">
    <property type="protein sequence ID" value="KAL0089004.1"/>
    <property type="molecule type" value="Genomic_DNA"/>
</dbReference>
<evidence type="ECO:0000259" key="11">
    <source>
        <dbReference type="PROSITE" id="PS50011"/>
    </source>
</evidence>
<dbReference type="Pfam" id="PF00069">
    <property type="entry name" value="Pkinase"/>
    <property type="match status" value="1"/>
</dbReference>
<evidence type="ECO:0000256" key="3">
    <source>
        <dbReference type="ARBA" id="ARBA00022679"/>
    </source>
</evidence>
<feature type="region of interest" description="Disordered" evidence="10">
    <location>
        <begin position="557"/>
        <end position="590"/>
    </location>
</feature>
<evidence type="ECO:0000256" key="8">
    <source>
        <dbReference type="ARBA" id="ARBA00048679"/>
    </source>
</evidence>
<keyword evidence="2" id="KW-0723">Serine/threonine-protein kinase</keyword>